<reference evidence="2" key="1">
    <citation type="journal article" date="2010" name="Science">
        <title>Plasticity of animal genome architecture unmasked by rapid evolution of a pelagic tunicate.</title>
        <authorList>
            <person name="Denoeud F."/>
            <person name="Henriet S."/>
            <person name="Mungpakdee S."/>
            <person name="Aury J.M."/>
            <person name="Da Silva C."/>
            <person name="Brinkmann H."/>
            <person name="Mikhaleva J."/>
            <person name="Olsen L.C."/>
            <person name="Jubin C."/>
            <person name="Canestro C."/>
            <person name="Bouquet J.M."/>
            <person name="Danks G."/>
            <person name="Poulain J."/>
            <person name="Campsteijn C."/>
            <person name="Adamski M."/>
            <person name="Cross I."/>
            <person name="Yadetie F."/>
            <person name="Muffato M."/>
            <person name="Louis A."/>
            <person name="Butcher S."/>
            <person name="Tsagkogeorga G."/>
            <person name="Konrad A."/>
            <person name="Singh S."/>
            <person name="Jensen M.F."/>
            <person name="Cong E.H."/>
            <person name="Eikeseth-Otteraa H."/>
            <person name="Noel B."/>
            <person name="Anthouard V."/>
            <person name="Porcel B.M."/>
            <person name="Kachouri-Lafond R."/>
            <person name="Nishino A."/>
            <person name="Ugolini M."/>
            <person name="Chourrout P."/>
            <person name="Nishida H."/>
            <person name="Aasland R."/>
            <person name="Huzurbazar S."/>
            <person name="Westhof E."/>
            <person name="Delsuc F."/>
            <person name="Lehrach H."/>
            <person name="Reinhardt R."/>
            <person name="Weissenbach J."/>
            <person name="Roy S.W."/>
            <person name="Artiguenave F."/>
            <person name="Postlethwait J.H."/>
            <person name="Manak J.R."/>
            <person name="Thompson E.M."/>
            <person name="Jaillon O."/>
            <person name="Du Pasquier L."/>
            <person name="Boudinot P."/>
            <person name="Liberles D.A."/>
            <person name="Volff J.N."/>
            <person name="Philippe H."/>
            <person name="Lenhard B."/>
            <person name="Roest Crollius H."/>
            <person name="Wincker P."/>
            <person name="Chourrout D."/>
        </authorList>
    </citation>
    <scope>NUCLEOTIDE SEQUENCE [LARGE SCALE GENOMIC DNA]</scope>
</reference>
<name>E4Z213_OIKDI</name>
<dbReference type="GO" id="GO:0006275">
    <property type="term" value="P:regulation of DNA replication"/>
    <property type="evidence" value="ECO:0007669"/>
    <property type="project" value="InterPro"/>
</dbReference>
<dbReference type="AlphaFoldDB" id="E4Z213"/>
<evidence type="ECO:0000313" key="2">
    <source>
        <dbReference type="EMBL" id="CBY41741.1"/>
    </source>
</evidence>
<protein>
    <recommendedName>
        <fullName evidence="3">J domain-containing protein</fullName>
    </recommendedName>
</protein>
<dbReference type="SUPFAM" id="SSF46565">
    <property type="entry name" value="Chaperone J-domain"/>
    <property type="match status" value="1"/>
</dbReference>
<keyword evidence="1" id="KW-0175">Coiled coil</keyword>
<evidence type="ECO:0008006" key="3">
    <source>
        <dbReference type="Google" id="ProtNLM"/>
    </source>
</evidence>
<evidence type="ECO:0000256" key="1">
    <source>
        <dbReference type="SAM" id="Coils"/>
    </source>
</evidence>
<feature type="coiled-coil region" evidence="1">
    <location>
        <begin position="48"/>
        <end position="87"/>
    </location>
</feature>
<proteinExistence type="predicted"/>
<organism evidence="2">
    <name type="scientific">Oikopleura dioica</name>
    <name type="common">Tunicate</name>
    <dbReference type="NCBI Taxonomy" id="34765"/>
    <lineage>
        <taxon>Eukaryota</taxon>
        <taxon>Metazoa</taxon>
        <taxon>Chordata</taxon>
        <taxon>Tunicata</taxon>
        <taxon>Appendicularia</taxon>
        <taxon>Copelata</taxon>
        <taxon>Oikopleuridae</taxon>
        <taxon>Oikopleura</taxon>
    </lineage>
</organism>
<dbReference type="InterPro" id="IPR036869">
    <property type="entry name" value="J_dom_sf"/>
</dbReference>
<dbReference type="InterPro" id="IPR022786">
    <property type="entry name" value="Geminin/Multicilin"/>
</dbReference>
<dbReference type="Proteomes" id="UP000011014">
    <property type="component" value="Unassembled WGS sequence"/>
</dbReference>
<accession>E4Z213</accession>
<gene>
    <name evidence="2" type="ORF">GSOID_T00023830001</name>
</gene>
<dbReference type="Pfam" id="PF07412">
    <property type="entry name" value="Geminin"/>
    <property type="match status" value="1"/>
</dbReference>
<dbReference type="EMBL" id="FN656616">
    <property type="protein sequence ID" value="CBY41741.1"/>
    <property type="molecule type" value="Genomic_DNA"/>
</dbReference>
<sequence>MSGFTGCPYKILGVSDLAADEEIQNAFEASKQAYELLIDGKKRRAYDRQIANEKEKVLHVKIEELEKELEKEKNKSRHEELAKLRNELGEIGGAGHFWGDQCSKF</sequence>